<evidence type="ECO:0000259" key="5">
    <source>
        <dbReference type="Pfam" id="PF00535"/>
    </source>
</evidence>
<feature type="domain" description="Glycosyltransferase 2-like" evidence="5">
    <location>
        <begin position="16"/>
        <end position="141"/>
    </location>
</feature>
<evidence type="ECO:0000256" key="1">
    <source>
        <dbReference type="ARBA" id="ARBA00006739"/>
    </source>
</evidence>
<dbReference type="GO" id="GO:0016757">
    <property type="term" value="F:glycosyltransferase activity"/>
    <property type="evidence" value="ECO:0007669"/>
    <property type="project" value="UniProtKB-KW"/>
</dbReference>
<dbReference type="SUPFAM" id="SSF53448">
    <property type="entry name" value="Nucleotide-diphospho-sugar transferases"/>
    <property type="match status" value="1"/>
</dbReference>
<dbReference type="Pfam" id="PF00535">
    <property type="entry name" value="Glycos_transf_2"/>
    <property type="match status" value="1"/>
</dbReference>
<evidence type="ECO:0000256" key="4">
    <source>
        <dbReference type="SAM" id="MobiDB-lite"/>
    </source>
</evidence>
<proteinExistence type="inferred from homology"/>
<protein>
    <recommendedName>
        <fullName evidence="5">Glycosyltransferase 2-like domain-containing protein</fullName>
    </recommendedName>
</protein>
<dbReference type="AlphaFoldDB" id="A0A1W6YWP5"/>
<keyword evidence="3" id="KW-0808">Transferase</keyword>
<feature type="region of interest" description="Disordered" evidence="4">
    <location>
        <begin position="296"/>
        <end position="339"/>
    </location>
</feature>
<organism evidence="6 7">
    <name type="scientific">Bordetella genomosp. 9</name>
    <dbReference type="NCBI Taxonomy" id="1416803"/>
    <lineage>
        <taxon>Bacteria</taxon>
        <taxon>Pseudomonadati</taxon>
        <taxon>Pseudomonadota</taxon>
        <taxon>Betaproteobacteria</taxon>
        <taxon>Burkholderiales</taxon>
        <taxon>Alcaligenaceae</taxon>
        <taxon>Bordetella</taxon>
    </lineage>
</organism>
<evidence type="ECO:0000313" key="6">
    <source>
        <dbReference type="EMBL" id="ARP85517.1"/>
    </source>
</evidence>
<keyword evidence="2" id="KW-0328">Glycosyltransferase</keyword>
<dbReference type="EMBL" id="CP021109">
    <property type="protein sequence ID" value="ARP85517.1"/>
    <property type="molecule type" value="Genomic_DNA"/>
</dbReference>
<dbReference type="PANTHER" id="PTHR43179:SF12">
    <property type="entry name" value="GALACTOFURANOSYLTRANSFERASE GLFT2"/>
    <property type="match status" value="1"/>
</dbReference>
<dbReference type="InterPro" id="IPR001173">
    <property type="entry name" value="Glyco_trans_2-like"/>
</dbReference>
<dbReference type="InterPro" id="IPR029044">
    <property type="entry name" value="Nucleotide-diphossugar_trans"/>
</dbReference>
<comment type="similarity">
    <text evidence="1">Belongs to the glycosyltransferase 2 family.</text>
</comment>
<gene>
    <name evidence="6" type="ORF">CAL13_04275</name>
</gene>
<evidence type="ECO:0000313" key="7">
    <source>
        <dbReference type="Proteomes" id="UP000194139"/>
    </source>
</evidence>
<accession>A0A1W6YWP5</accession>
<dbReference type="Gene3D" id="3.90.550.10">
    <property type="entry name" value="Spore Coat Polysaccharide Biosynthesis Protein SpsA, Chain A"/>
    <property type="match status" value="1"/>
</dbReference>
<name>A0A1W6YWP5_9BORD</name>
<dbReference type="Proteomes" id="UP000194139">
    <property type="component" value="Chromosome"/>
</dbReference>
<keyword evidence="7" id="KW-1185">Reference proteome</keyword>
<dbReference type="PANTHER" id="PTHR43179">
    <property type="entry name" value="RHAMNOSYLTRANSFERASE WBBL"/>
    <property type="match status" value="1"/>
</dbReference>
<sequence>MKPHGLEDAAVPPRVSVVVLTYNRREELIRNLRRLAANAPGTPIIVVDNGSRDGTAGAVAAAFPAVRVVCAPGNLGAAGRNLGVAAAETPYVAFCDDDTCWEPGALDEAARLLDAAPRAALINACVRVGPDGRTDPTCEIMARSPLGPGPEGTMRLLGFMAGACVFRRDAFLAAGGYEPRFFIGGEETLLALDLAAAGWDMLYAGHIHTWHWPSPQRDRPGRVRLLGRNAIWAAWLRLPLRAAARETLAVLDAARRQGAAWRVAMDALAGARWVWRNRRPIPAETEAQRLLVARGPAATGAPPSMGAHAEPPSGQAAAGNAAVPGAPLMMGTQGDHTHP</sequence>
<evidence type="ECO:0000256" key="2">
    <source>
        <dbReference type="ARBA" id="ARBA00022676"/>
    </source>
</evidence>
<feature type="compositionally biased region" description="Low complexity" evidence="4">
    <location>
        <begin position="311"/>
        <end position="327"/>
    </location>
</feature>
<dbReference type="RefSeq" id="WP_086071619.1">
    <property type="nucleotide sequence ID" value="NZ_CP021109.1"/>
</dbReference>
<evidence type="ECO:0000256" key="3">
    <source>
        <dbReference type="ARBA" id="ARBA00022679"/>
    </source>
</evidence>
<reference evidence="6 7" key="1">
    <citation type="submission" date="2017-05" db="EMBL/GenBank/DDBJ databases">
        <title>Complete and WGS of Bordetella genogroups.</title>
        <authorList>
            <person name="Spilker T."/>
            <person name="LiPuma J."/>
        </authorList>
    </citation>
    <scope>NUCLEOTIDE SEQUENCE [LARGE SCALE GENOMIC DNA]</scope>
    <source>
        <strain evidence="6 7">AU17164</strain>
    </source>
</reference>